<evidence type="ECO:0008006" key="5">
    <source>
        <dbReference type="Google" id="ProtNLM"/>
    </source>
</evidence>
<feature type="transmembrane region" description="Helical" evidence="2">
    <location>
        <begin position="61"/>
        <end position="81"/>
    </location>
</feature>
<dbReference type="AlphaFoldDB" id="A0A918RZJ6"/>
<feature type="transmembrane region" description="Helical" evidence="2">
    <location>
        <begin position="24"/>
        <end position="41"/>
    </location>
</feature>
<dbReference type="Pfam" id="PF10935">
    <property type="entry name" value="DUF2637"/>
    <property type="match status" value="1"/>
</dbReference>
<feature type="region of interest" description="Disordered" evidence="1">
    <location>
        <begin position="160"/>
        <end position="319"/>
    </location>
</feature>
<name>A0A918RZJ6_9ACTN</name>
<feature type="compositionally biased region" description="Basic and acidic residues" evidence="1">
    <location>
        <begin position="229"/>
        <end position="240"/>
    </location>
</feature>
<organism evidence="3 4">
    <name type="scientific">Streptomyces echinoruber</name>
    <dbReference type="NCBI Taxonomy" id="68898"/>
    <lineage>
        <taxon>Bacteria</taxon>
        <taxon>Bacillati</taxon>
        <taxon>Actinomycetota</taxon>
        <taxon>Actinomycetes</taxon>
        <taxon>Kitasatosporales</taxon>
        <taxon>Streptomycetaceae</taxon>
        <taxon>Streptomyces</taxon>
    </lineage>
</organism>
<proteinExistence type="predicted"/>
<keyword evidence="2" id="KW-0812">Transmembrane</keyword>
<comment type="caution">
    <text evidence="3">The sequence shown here is derived from an EMBL/GenBank/DDBJ whole genome shotgun (WGS) entry which is preliminary data.</text>
</comment>
<keyword evidence="2" id="KW-1133">Transmembrane helix</keyword>
<evidence type="ECO:0000256" key="2">
    <source>
        <dbReference type="SAM" id="Phobius"/>
    </source>
</evidence>
<evidence type="ECO:0000313" key="4">
    <source>
        <dbReference type="Proteomes" id="UP000623010"/>
    </source>
</evidence>
<feature type="transmembrane region" description="Helical" evidence="2">
    <location>
        <begin position="130"/>
        <end position="152"/>
    </location>
</feature>
<protein>
    <recommendedName>
        <fullName evidence="5">DUF2637 domain-containing protein</fullName>
    </recommendedName>
</protein>
<gene>
    <name evidence="3" type="ORF">GCM10010389_64460</name>
</gene>
<keyword evidence="4" id="KW-1185">Reference proteome</keyword>
<accession>A0A918RZJ6</accession>
<sequence length="381" mass="39928">MALTDVHATPDAAEQHLPGLRRMTFWDAAAITLLGAAGFAFSYDALRQVAVAVHARGKLSYLFPVFVDGFIAYGVRALVLLRHRNFGARLYAWTLFLAATAASLWANALHAVTLNHGPRSERSALHLGDGVVAVLSMLAPLALAGSVHLYIIMARTAEASVPDRSERRPGPVRRWRTPGPEEAQPQAIGPHAGSRRAAGGGDGLAAPSASDGAGPAVADQEESGTARPSEAEAAPHEHAGRGPSTRAVRDGESPGGQADNAVPSHRTRTEDAPQVLTGNGPASPAPHASDGSTDRRSRSVPDAPDGGSDRAAVDDDLDELLPIAREASRRAGRISRSAIQDAVRAHRPISNDRLGELLARLREEEKASKEKKLSTAAGGLG</sequence>
<reference evidence="3" key="2">
    <citation type="submission" date="2020-09" db="EMBL/GenBank/DDBJ databases">
        <authorList>
            <person name="Sun Q."/>
            <person name="Ohkuma M."/>
        </authorList>
    </citation>
    <scope>NUCLEOTIDE SEQUENCE</scope>
    <source>
        <strain evidence="3">JCM 5016</strain>
    </source>
</reference>
<feature type="compositionally biased region" description="Low complexity" evidence="1">
    <location>
        <begin position="204"/>
        <end position="218"/>
    </location>
</feature>
<evidence type="ECO:0000313" key="3">
    <source>
        <dbReference type="EMBL" id="GHA17266.1"/>
    </source>
</evidence>
<evidence type="ECO:0000256" key="1">
    <source>
        <dbReference type="SAM" id="MobiDB-lite"/>
    </source>
</evidence>
<reference evidence="3" key="1">
    <citation type="journal article" date="2014" name="Int. J. Syst. Evol. Microbiol.">
        <title>Complete genome sequence of Corynebacterium casei LMG S-19264T (=DSM 44701T), isolated from a smear-ripened cheese.</title>
        <authorList>
            <consortium name="US DOE Joint Genome Institute (JGI-PGF)"/>
            <person name="Walter F."/>
            <person name="Albersmeier A."/>
            <person name="Kalinowski J."/>
            <person name="Ruckert C."/>
        </authorList>
    </citation>
    <scope>NUCLEOTIDE SEQUENCE</scope>
    <source>
        <strain evidence="3">JCM 5016</strain>
    </source>
</reference>
<dbReference type="InterPro" id="IPR021235">
    <property type="entry name" value="DUF2637"/>
</dbReference>
<feature type="transmembrane region" description="Helical" evidence="2">
    <location>
        <begin position="90"/>
        <end position="110"/>
    </location>
</feature>
<dbReference type="RefSeq" id="WP_190061059.1">
    <property type="nucleotide sequence ID" value="NZ_BMWH01000047.1"/>
</dbReference>
<dbReference type="EMBL" id="BMWH01000047">
    <property type="protein sequence ID" value="GHA17266.1"/>
    <property type="molecule type" value="Genomic_DNA"/>
</dbReference>
<dbReference type="Proteomes" id="UP000623010">
    <property type="component" value="Unassembled WGS sequence"/>
</dbReference>
<keyword evidence="2" id="KW-0472">Membrane</keyword>